<keyword evidence="3" id="KW-1185">Reference proteome</keyword>
<gene>
    <name evidence="2" type="ORF">GGQ97_001223</name>
</gene>
<dbReference type="AlphaFoldDB" id="A0A7X5Y5Z4"/>
<dbReference type="EMBL" id="JAATJC010000001">
    <property type="protein sequence ID" value="NJC05430.1"/>
    <property type="molecule type" value="Genomic_DNA"/>
</dbReference>
<dbReference type="InterPro" id="IPR043746">
    <property type="entry name" value="DUF5691"/>
</dbReference>
<protein>
    <submittedName>
        <fullName evidence="2">Uncharacterized protein</fullName>
    </submittedName>
</protein>
<evidence type="ECO:0000313" key="3">
    <source>
        <dbReference type="Proteomes" id="UP000558192"/>
    </source>
</evidence>
<evidence type="ECO:0000313" key="2">
    <source>
        <dbReference type="EMBL" id="NJC05430.1"/>
    </source>
</evidence>
<name>A0A7X5Y5Z4_9SPHN</name>
<dbReference type="Pfam" id="PF18944">
    <property type="entry name" value="DUF5691"/>
    <property type="match status" value="1"/>
</dbReference>
<accession>A0A7X5Y5Z4</accession>
<dbReference type="RefSeq" id="WP_168068125.1">
    <property type="nucleotide sequence ID" value="NZ_JAATJC010000001.1"/>
</dbReference>
<organism evidence="2 3">
    <name type="scientific">Sphingomonas kaistensis</name>
    <dbReference type="NCBI Taxonomy" id="298708"/>
    <lineage>
        <taxon>Bacteria</taxon>
        <taxon>Pseudomonadati</taxon>
        <taxon>Pseudomonadota</taxon>
        <taxon>Alphaproteobacteria</taxon>
        <taxon>Sphingomonadales</taxon>
        <taxon>Sphingomonadaceae</taxon>
        <taxon>Sphingomonas</taxon>
    </lineage>
</organism>
<comment type="caution">
    <text evidence="2">The sequence shown here is derived from an EMBL/GenBank/DDBJ whole genome shotgun (WGS) entry which is preliminary data.</text>
</comment>
<proteinExistence type="predicted"/>
<evidence type="ECO:0000256" key="1">
    <source>
        <dbReference type="SAM" id="MobiDB-lite"/>
    </source>
</evidence>
<reference evidence="2 3" key="1">
    <citation type="submission" date="2020-03" db="EMBL/GenBank/DDBJ databases">
        <title>Genomic Encyclopedia of Type Strains, Phase IV (KMG-IV): sequencing the most valuable type-strain genomes for metagenomic binning, comparative biology and taxonomic classification.</title>
        <authorList>
            <person name="Goeker M."/>
        </authorList>
    </citation>
    <scope>NUCLEOTIDE SEQUENCE [LARGE SCALE GENOMIC DNA]</scope>
    <source>
        <strain evidence="2 3">DSM 16846</strain>
    </source>
</reference>
<feature type="region of interest" description="Disordered" evidence="1">
    <location>
        <begin position="393"/>
        <end position="435"/>
    </location>
</feature>
<sequence>MPVGSLQTVKHRSTGFGPGIHYFADDELAARMPALALPPMPEGARPAFRAAIAFLRPTGNGCLAHLLGLAQARGYSADPRDWVPDAKLFDRFPALYQPWVDFFSEEGFTPFNVGNRLTADNWKRWKPQPRNVALSRMVAHDPAAFTSFVATVGPTLSPADRLSLLNHLGAGASHSGIFPWQVPLIRRFLDDPAAKIRERAQARLDSMGGVETEADHATILARHLTVENGRVRYAERPEPHSQPFIPHWRSTSFAALATALGLTPVQLMRGAELDLLDGSSSMLAVLTGDRDVKDILAKRELAEERPAALHISLFTDADPGLRRRGLEALFGSPYWNNVQELLDPDYGSLPPSDMHLMSAFAALEPSVVRERKERKLPVNTRLRPALCHRLFDQPGRGAGSARSRARCRDEARQLAPLAAPLQPGARTGMKNPAGS</sequence>
<dbReference type="Proteomes" id="UP000558192">
    <property type="component" value="Unassembled WGS sequence"/>
</dbReference>
<feature type="compositionally biased region" description="Low complexity" evidence="1">
    <location>
        <begin position="413"/>
        <end position="423"/>
    </location>
</feature>